<dbReference type="InterPro" id="IPR011993">
    <property type="entry name" value="PH-like_dom_sf"/>
</dbReference>
<dbReference type="Proteomes" id="UP000001819">
    <property type="component" value="Chromosome X"/>
</dbReference>
<dbReference type="SUPFAM" id="SSF50729">
    <property type="entry name" value="PH domain-like"/>
    <property type="match status" value="1"/>
</dbReference>
<dbReference type="SUPFAM" id="SSF52799">
    <property type="entry name" value="(Phosphotyrosine protein) phosphatases II"/>
    <property type="match status" value="1"/>
</dbReference>
<dbReference type="AlphaFoldDB" id="A0A6I8WDP1"/>
<organism evidence="3 4">
    <name type="scientific">Drosophila pseudoobscura pseudoobscura</name>
    <name type="common">Fruit fly</name>
    <dbReference type="NCBI Taxonomy" id="46245"/>
    <lineage>
        <taxon>Eukaryota</taxon>
        <taxon>Metazoa</taxon>
        <taxon>Ecdysozoa</taxon>
        <taxon>Arthropoda</taxon>
        <taxon>Hexapoda</taxon>
        <taxon>Insecta</taxon>
        <taxon>Pterygota</taxon>
        <taxon>Neoptera</taxon>
        <taxon>Endopterygota</taxon>
        <taxon>Diptera</taxon>
        <taxon>Brachycera</taxon>
        <taxon>Muscomorpha</taxon>
        <taxon>Ephydroidea</taxon>
        <taxon>Drosophilidae</taxon>
        <taxon>Drosophila</taxon>
        <taxon>Sophophora</taxon>
    </lineage>
</organism>
<dbReference type="GO" id="GO:0010507">
    <property type="term" value="P:negative regulation of autophagy"/>
    <property type="evidence" value="ECO:0007669"/>
    <property type="project" value="TreeGrafter"/>
</dbReference>
<dbReference type="GO" id="GO:0005737">
    <property type="term" value="C:cytoplasm"/>
    <property type="evidence" value="ECO:0007669"/>
    <property type="project" value="TreeGrafter"/>
</dbReference>
<dbReference type="InterPro" id="IPR048994">
    <property type="entry name" value="PH-GRAM_MTMR6-9"/>
</dbReference>
<dbReference type="Bgee" id="FBgn0078605">
    <property type="expression patterns" value="Expressed in female reproductive system and 2 other cell types or tissues"/>
</dbReference>
<dbReference type="GO" id="GO:0019903">
    <property type="term" value="F:protein phosphatase binding"/>
    <property type="evidence" value="ECO:0007669"/>
    <property type="project" value="TreeGrafter"/>
</dbReference>
<gene>
    <name evidence="4" type="primary">LOC4814042</name>
</gene>
<dbReference type="InParanoid" id="A0A6I8WDP1"/>
<reference evidence="4" key="1">
    <citation type="submission" date="2025-08" db="UniProtKB">
        <authorList>
            <consortium name="RefSeq"/>
        </authorList>
    </citation>
    <scope>IDENTIFICATION</scope>
    <source>
        <strain evidence="4">MV-25-SWS-2005</strain>
        <tissue evidence="4">Whole body</tissue>
    </source>
</reference>
<dbReference type="RefSeq" id="XP_033241508.1">
    <property type="nucleotide sequence ID" value="XM_033385617.1"/>
</dbReference>
<dbReference type="PROSITE" id="PS51339">
    <property type="entry name" value="PPASE_MYOTUBULARIN"/>
    <property type="match status" value="1"/>
</dbReference>
<dbReference type="CDD" id="cd13211">
    <property type="entry name" value="PH-GRAM_MTMR9"/>
    <property type="match status" value="1"/>
</dbReference>
<dbReference type="PANTHER" id="PTHR10807:SF73">
    <property type="entry name" value="LD06050P"/>
    <property type="match status" value="1"/>
</dbReference>
<dbReference type="Pfam" id="PF21098">
    <property type="entry name" value="PH-GRAM_MTMR6-like"/>
    <property type="match status" value="1"/>
</dbReference>
<protein>
    <submittedName>
        <fullName evidence="4">Myotubularin-related protein 9 isoform X1</fullName>
    </submittedName>
</protein>
<comment type="similarity">
    <text evidence="1">Belongs to the protein-tyrosine phosphatase family. Non-receptor class myotubularin subfamily.</text>
</comment>
<dbReference type="FunCoup" id="A0A6I8WDP1">
    <property type="interactions" value="1894"/>
</dbReference>
<evidence type="ECO:0000313" key="3">
    <source>
        <dbReference type="Proteomes" id="UP000001819"/>
    </source>
</evidence>
<feature type="domain" description="Myotubularin phosphatase" evidence="2">
    <location>
        <begin position="187"/>
        <end position="562"/>
    </location>
</feature>
<evidence type="ECO:0000259" key="2">
    <source>
        <dbReference type="PROSITE" id="PS51339"/>
    </source>
</evidence>
<evidence type="ECO:0000313" key="4">
    <source>
        <dbReference type="RefSeq" id="XP_033241508.1"/>
    </source>
</evidence>
<keyword evidence="3" id="KW-1185">Reference proteome</keyword>
<evidence type="ECO:0000256" key="1">
    <source>
        <dbReference type="ARBA" id="ARBA00007471"/>
    </source>
</evidence>
<dbReference type="InterPro" id="IPR010569">
    <property type="entry name" value="Myotubularin-like_Pase_dom"/>
</dbReference>
<accession>A0A6I8WDP1</accession>
<dbReference type="Gene3D" id="2.30.29.30">
    <property type="entry name" value="Pleckstrin-homology domain (PH domain)/Phosphotyrosine-binding domain (PTB)"/>
    <property type="match status" value="1"/>
</dbReference>
<proteinExistence type="inferred from homology"/>
<dbReference type="PANTHER" id="PTHR10807">
    <property type="entry name" value="MYOTUBULARIN-RELATED"/>
    <property type="match status" value="1"/>
</dbReference>
<dbReference type="GO" id="GO:0046856">
    <property type="term" value="P:phosphatidylinositol dephosphorylation"/>
    <property type="evidence" value="ECO:0007669"/>
    <property type="project" value="TreeGrafter"/>
</dbReference>
<dbReference type="Pfam" id="PF06602">
    <property type="entry name" value="Myotub-related"/>
    <property type="match status" value="1"/>
</dbReference>
<dbReference type="InterPro" id="IPR030564">
    <property type="entry name" value="Myotubularin"/>
</dbReference>
<dbReference type="ExpressionAtlas" id="A0A6I8WDP1">
    <property type="expression patterns" value="baseline"/>
</dbReference>
<dbReference type="InterPro" id="IPR029021">
    <property type="entry name" value="Prot-tyrosine_phosphatase-like"/>
</dbReference>
<sequence>MEFADLIKTPKLDGVFLHDPQPLQHANAATVGTLCITGHHLLLSARQENSQELWLLHKDIDCVEKKPSMSQNVVVGGIITLKCKDLRIISLEIKYAKEFFNVSSSLEALSAIQNAELLYPFFYRPMYSILEDGYTMFRPELEFAKLISGVGMGGVSSPNVANITICMPSTSTSTSSVGSIPHPLQNGYALDAAAALVGGIGSGATVLACEWRVTNINKDFSVCATYGATLIVPKAITDEQIVLSASFRDGGRFPVLSYRHDNGATLMRSSQPLSIQGIKRCRADEAILNLVLGRSKKGFIVDTWGKGKSNTETDLHYSQWKKVNRSIGNVSSPASILDSFAKLIEACNETGCSTDKWLSRLEGSGWLSLVLNSLNASCVVAQCLDQEGSPVLVHGAKGLDSTLIVTSLVQIILNPDCRTVRGLQALIEREWIQAGHPFASRHRYSCYTPHQTRNKTSGATFVLFLDCIYQLFTQFPCSFEFSTQLLILLFEHSYFSQYGTFLCDSERERHELNVHTRTTSLWSYLNRPDVLQTLLNPLYEPNANVIWPSVAPISLELWSELYLRWVIDQRSVTTVMSQVQELVTREKELRTQLAGQLATGTAHTEMEDRKWLCPAKLKLVDVQHKCNECPKSLKRADRLNFCKPHGYKLIECMMCQSQYNTQWTCDAI</sequence>
<name>A0A6I8WDP1_DROPS</name>